<evidence type="ECO:0000256" key="1">
    <source>
        <dbReference type="SAM" id="Phobius"/>
    </source>
</evidence>
<dbReference type="EMBL" id="FUFA01000006">
    <property type="protein sequence ID" value="SPM37722.1"/>
    <property type="molecule type" value="Genomic_DNA"/>
</dbReference>
<organism evidence="2 3">
    <name type="scientific">Mycobacterium rhizamassiliense</name>
    <dbReference type="NCBI Taxonomy" id="1841860"/>
    <lineage>
        <taxon>Bacteria</taxon>
        <taxon>Bacillati</taxon>
        <taxon>Actinomycetota</taxon>
        <taxon>Actinomycetes</taxon>
        <taxon>Mycobacteriales</taxon>
        <taxon>Mycobacteriaceae</taxon>
        <taxon>Mycobacterium</taxon>
    </lineage>
</organism>
<dbReference type="AlphaFoldDB" id="A0A2U3P1T2"/>
<gene>
    <name evidence="2" type="ORF">MRAB57_5571</name>
</gene>
<evidence type="ECO:0000313" key="2">
    <source>
        <dbReference type="EMBL" id="SPM37722.1"/>
    </source>
</evidence>
<keyword evidence="1" id="KW-0812">Transmembrane</keyword>
<reference evidence="2 3" key="1">
    <citation type="submission" date="2017-01" db="EMBL/GenBank/DDBJ databases">
        <authorList>
            <consortium name="Urmite Genomes"/>
        </authorList>
    </citation>
    <scope>NUCLEOTIDE SEQUENCE [LARGE SCALE GENOMIC DNA]</scope>
    <source>
        <strain evidence="2 3">AB57</strain>
    </source>
</reference>
<name>A0A2U3P1T2_9MYCO</name>
<feature type="non-terminal residue" evidence="2">
    <location>
        <position position="1"/>
    </location>
</feature>
<keyword evidence="1" id="KW-0472">Membrane</keyword>
<sequence length="94" mass="9666">VVAVVGWVAAAGVEFMFLAFTDYCPPDRCSADRAATAVMLSVSAAAVCALVGAVCTIACLVRRRLAWPFATATLVLSVGAELFGVVGYFAAVGY</sequence>
<accession>A0A2U3P1T2</accession>
<feature type="transmembrane region" description="Helical" evidence="1">
    <location>
        <begin position="37"/>
        <end position="60"/>
    </location>
</feature>
<evidence type="ECO:0000313" key="3">
    <source>
        <dbReference type="Proteomes" id="UP000240988"/>
    </source>
</evidence>
<proteinExistence type="predicted"/>
<keyword evidence="3" id="KW-1185">Reference proteome</keyword>
<feature type="transmembrane region" description="Helical" evidence="1">
    <location>
        <begin position="67"/>
        <end position="91"/>
    </location>
</feature>
<protein>
    <submittedName>
        <fullName evidence="2">Uncharacterized protein</fullName>
    </submittedName>
</protein>
<keyword evidence="1" id="KW-1133">Transmembrane helix</keyword>
<dbReference type="Proteomes" id="UP000240988">
    <property type="component" value="Unassembled WGS sequence"/>
</dbReference>